<evidence type="ECO:0000313" key="1">
    <source>
        <dbReference type="EMBL" id="CAF0754988.1"/>
    </source>
</evidence>
<dbReference type="Gene3D" id="3.80.10.10">
    <property type="entry name" value="Ribonuclease Inhibitor"/>
    <property type="match status" value="1"/>
</dbReference>
<dbReference type="Proteomes" id="UP000663828">
    <property type="component" value="Unassembled WGS sequence"/>
</dbReference>
<evidence type="ECO:0008006" key="5">
    <source>
        <dbReference type="Google" id="ProtNLM"/>
    </source>
</evidence>
<organism evidence="2 4">
    <name type="scientific">Adineta ricciae</name>
    <name type="common">Rotifer</name>
    <dbReference type="NCBI Taxonomy" id="249248"/>
    <lineage>
        <taxon>Eukaryota</taxon>
        <taxon>Metazoa</taxon>
        <taxon>Spiralia</taxon>
        <taxon>Gnathifera</taxon>
        <taxon>Rotifera</taxon>
        <taxon>Eurotatoria</taxon>
        <taxon>Bdelloidea</taxon>
        <taxon>Adinetida</taxon>
        <taxon>Adinetidae</taxon>
        <taxon>Adineta</taxon>
    </lineage>
</organism>
<gene>
    <name evidence="2" type="ORF">EDS130_LOCUS33382</name>
    <name evidence="1" type="ORF">XAT740_LOCUS627</name>
</gene>
<sequence>MTKLESFANELLLDLFEYFDGIHLLNAFYGLNHRFNQLLLHHFHNYSFDFRSISKRHFNLACREYLPLVNDQIVSLHLSDDDETPKLPELFLSQIFTFEYFIYLKSLSLYCIRSLDLLNQIVIQCRQLSSLTRLNIINFYVDYEENIAVILMNNIWSLNLIQCHLDNFYSGGRCFFGIDTVCTTMKYLSIENIYCDLTVVYHLFQYTPNLRQLSTASDYCSDDQSIYAKGLLISKFELSFEGSIQCLTNLFQHMPNLRSLTLKTSDIKLNGYQLEDIFREYLPKLKVFRLKMNFHFNESTDKARQIDELLNTYRTAFWLEQHRWFVQCDWDPHDIFDRVILYTLPYAFSDFFYIDTIQSQSTASNQLNNSSYDRVNTLRYCYGPTVSTLGSICKTYRFDRICRLKLHIPCRNSFWLSIPTLNYLKYLEVTIHDESNLVQLQSLLNRVPHLYSLTIRSSLKSPITLDQMYSNSSIRRLDLMTKSAVRLRYFTTEECHLLIHSSLIQQCEVLLISVENRMVICDIVKTMNNLRALTFQCQDDKWNYCDLWATGDELVHWLVECFPSTFFIVRDKTQTSKIHLWIR</sequence>
<dbReference type="Proteomes" id="UP000663852">
    <property type="component" value="Unassembled WGS sequence"/>
</dbReference>
<evidence type="ECO:0000313" key="2">
    <source>
        <dbReference type="EMBL" id="CAF1352873.1"/>
    </source>
</evidence>
<reference evidence="2" key="1">
    <citation type="submission" date="2021-02" db="EMBL/GenBank/DDBJ databases">
        <authorList>
            <person name="Nowell W R."/>
        </authorList>
    </citation>
    <scope>NUCLEOTIDE SEQUENCE</scope>
</reference>
<dbReference type="EMBL" id="CAJNOJ010000265">
    <property type="protein sequence ID" value="CAF1352873.1"/>
    <property type="molecule type" value="Genomic_DNA"/>
</dbReference>
<dbReference type="EMBL" id="CAJNOR010000018">
    <property type="protein sequence ID" value="CAF0754988.1"/>
    <property type="molecule type" value="Genomic_DNA"/>
</dbReference>
<comment type="caution">
    <text evidence="2">The sequence shown here is derived from an EMBL/GenBank/DDBJ whole genome shotgun (WGS) entry which is preliminary data.</text>
</comment>
<protein>
    <recommendedName>
        <fullName evidence="5">F-box domain-containing protein</fullName>
    </recommendedName>
</protein>
<dbReference type="AlphaFoldDB" id="A0A815HEG6"/>
<dbReference type="SUPFAM" id="SSF52047">
    <property type="entry name" value="RNI-like"/>
    <property type="match status" value="1"/>
</dbReference>
<accession>A0A815HEG6</accession>
<proteinExistence type="predicted"/>
<evidence type="ECO:0000313" key="4">
    <source>
        <dbReference type="Proteomes" id="UP000663852"/>
    </source>
</evidence>
<dbReference type="InterPro" id="IPR032675">
    <property type="entry name" value="LRR_dom_sf"/>
</dbReference>
<dbReference type="OrthoDB" id="10003971at2759"/>
<keyword evidence="3" id="KW-1185">Reference proteome</keyword>
<name>A0A815HEG6_ADIRI</name>
<evidence type="ECO:0000313" key="3">
    <source>
        <dbReference type="Proteomes" id="UP000663828"/>
    </source>
</evidence>